<evidence type="ECO:0000313" key="20">
    <source>
        <dbReference type="Proteomes" id="UP000199690"/>
    </source>
</evidence>
<feature type="transmembrane region" description="Helical" evidence="17">
    <location>
        <begin position="255"/>
        <end position="274"/>
    </location>
</feature>
<dbReference type="HAMAP" id="MF_01006">
    <property type="entry name" value="Undec_diphosphatase"/>
    <property type="match status" value="1"/>
</dbReference>
<dbReference type="GO" id="GO:0050380">
    <property type="term" value="F:undecaprenyl-diphosphatase activity"/>
    <property type="evidence" value="ECO:0007669"/>
    <property type="project" value="UniProtKB-UniRule"/>
</dbReference>
<feature type="transmembrane region" description="Helical" evidence="17">
    <location>
        <begin position="87"/>
        <end position="109"/>
    </location>
</feature>
<keyword evidence="5 17" id="KW-1003">Cell membrane</keyword>
<dbReference type="PANTHER" id="PTHR30622:SF4">
    <property type="entry name" value="UNDECAPRENYL-DIPHOSPHATASE"/>
    <property type="match status" value="1"/>
</dbReference>
<dbReference type="GO" id="GO:0071555">
    <property type="term" value="P:cell wall organization"/>
    <property type="evidence" value="ECO:0007669"/>
    <property type="project" value="UniProtKB-KW"/>
</dbReference>
<gene>
    <name evidence="17" type="primary">uppP</name>
    <name evidence="18" type="ORF">SAMN02982929_01303</name>
    <name evidence="19" type="ORF">SAMN05216506_106279</name>
</gene>
<dbReference type="NCBIfam" id="TIGR00753">
    <property type="entry name" value="undec_PP_bacA"/>
    <property type="match status" value="1"/>
</dbReference>
<keyword evidence="6 17" id="KW-0812">Transmembrane</keyword>
<dbReference type="EMBL" id="FOME01000006">
    <property type="protein sequence ID" value="SFD79613.1"/>
    <property type="molecule type" value="Genomic_DNA"/>
</dbReference>
<evidence type="ECO:0000313" key="19">
    <source>
        <dbReference type="EMBL" id="SFD79613.1"/>
    </source>
</evidence>
<evidence type="ECO:0000256" key="7">
    <source>
        <dbReference type="ARBA" id="ARBA00022801"/>
    </source>
</evidence>
<evidence type="ECO:0000256" key="15">
    <source>
        <dbReference type="ARBA" id="ARBA00032932"/>
    </source>
</evidence>
<dbReference type="InterPro" id="IPR003824">
    <property type="entry name" value="UppP"/>
</dbReference>
<comment type="subcellular location">
    <subcellularLocation>
        <location evidence="1 17">Cell membrane</location>
        <topology evidence="1 17">Multi-pass membrane protein</topology>
    </subcellularLocation>
</comment>
<dbReference type="PANTHER" id="PTHR30622">
    <property type="entry name" value="UNDECAPRENYL-DIPHOSPHATASE"/>
    <property type="match status" value="1"/>
</dbReference>
<keyword evidence="11 17" id="KW-0472">Membrane</keyword>
<evidence type="ECO:0000256" key="17">
    <source>
        <dbReference type="HAMAP-Rule" id="MF_01006"/>
    </source>
</evidence>
<evidence type="ECO:0000313" key="18">
    <source>
        <dbReference type="EMBL" id="SEG02900.1"/>
    </source>
</evidence>
<feature type="transmembrane region" description="Helical" evidence="17">
    <location>
        <begin position="115"/>
        <end position="133"/>
    </location>
</feature>
<evidence type="ECO:0000256" key="12">
    <source>
        <dbReference type="ARBA" id="ARBA00023251"/>
    </source>
</evidence>
<comment type="similarity">
    <text evidence="2 17">Belongs to the UppP family.</text>
</comment>
<dbReference type="Proteomes" id="UP000199690">
    <property type="component" value="Unassembled WGS sequence"/>
</dbReference>
<dbReference type="Pfam" id="PF02673">
    <property type="entry name" value="BacA"/>
    <property type="match status" value="1"/>
</dbReference>
<keyword evidence="12 17" id="KW-0046">Antibiotic resistance</keyword>
<dbReference type="Proteomes" id="UP000236729">
    <property type="component" value="Unassembled WGS sequence"/>
</dbReference>
<proteinExistence type="inferred from homology"/>
<evidence type="ECO:0000256" key="11">
    <source>
        <dbReference type="ARBA" id="ARBA00023136"/>
    </source>
</evidence>
<keyword evidence="7 17" id="KW-0378">Hydrolase</keyword>
<keyword evidence="13 17" id="KW-0961">Cell wall biogenesis/degradation</keyword>
<keyword evidence="8 17" id="KW-0133">Cell shape</keyword>
<organism evidence="18 21">
    <name type="scientific">Saccharopolyspora kobensis</name>
    <dbReference type="NCBI Taxonomy" id="146035"/>
    <lineage>
        <taxon>Bacteria</taxon>
        <taxon>Bacillati</taxon>
        <taxon>Actinomycetota</taxon>
        <taxon>Actinomycetes</taxon>
        <taxon>Pseudonocardiales</taxon>
        <taxon>Pseudonocardiaceae</taxon>
        <taxon>Saccharopolyspora</taxon>
    </lineage>
</organism>
<name>A0A1H5WUI5_9PSEU</name>
<dbReference type="GO" id="GO:0005886">
    <property type="term" value="C:plasma membrane"/>
    <property type="evidence" value="ECO:0007669"/>
    <property type="project" value="UniProtKB-SubCell"/>
</dbReference>
<evidence type="ECO:0000313" key="21">
    <source>
        <dbReference type="Proteomes" id="UP000236729"/>
    </source>
</evidence>
<evidence type="ECO:0000256" key="13">
    <source>
        <dbReference type="ARBA" id="ARBA00023316"/>
    </source>
</evidence>
<evidence type="ECO:0000256" key="9">
    <source>
        <dbReference type="ARBA" id="ARBA00022984"/>
    </source>
</evidence>
<keyword evidence="20" id="KW-1185">Reference proteome</keyword>
<comment type="catalytic activity">
    <reaction evidence="16 17">
        <text>di-trans,octa-cis-undecaprenyl diphosphate + H2O = di-trans,octa-cis-undecaprenyl phosphate + phosphate + H(+)</text>
        <dbReference type="Rhea" id="RHEA:28094"/>
        <dbReference type="ChEBI" id="CHEBI:15377"/>
        <dbReference type="ChEBI" id="CHEBI:15378"/>
        <dbReference type="ChEBI" id="CHEBI:43474"/>
        <dbReference type="ChEBI" id="CHEBI:58405"/>
        <dbReference type="ChEBI" id="CHEBI:60392"/>
        <dbReference type="EC" id="3.6.1.27"/>
    </reaction>
</comment>
<dbReference type="AlphaFoldDB" id="A0A1H5WUI5"/>
<evidence type="ECO:0000256" key="14">
    <source>
        <dbReference type="ARBA" id="ARBA00032707"/>
    </source>
</evidence>
<comment type="function">
    <text evidence="17">Catalyzes the dephosphorylation of undecaprenyl diphosphate (UPP). Confers resistance to bacitracin.</text>
</comment>
<reference evidence="20 21" key="2">
    <citation type="submission" date="2016-10" db="EMBL/GenBank/DDBJ databases">
        <authorList>
            <person name="Varghese N."/>
            <person name="Submissions S."/>
        </authorList>
    </citation>
    <scope>NUCLEOTIDE SEQUENCE [LARGE SCALE GENOMIC DNA]</scope>
    <source>
        <strain evidence="21">ATCC 20501</strain>
        <strain evidence="19 20">CGMCC 4.3529</strain>
    </source>
</reference>
<keyword evidence="9 17" id="KW-0573">Peptidoglycan synthesis</keyword>
<dbReference type="GO" id="GO:0046677">
    <property type="term" value="P:response to antibiotic"/>
    <property type="evidence" value="ECO:0007669"/>
    <property type="project" value="UniProtKB-UniRule"/>
</dbReference>
<dbReference type="NCBIfam" id="NF001392">
    <property type="entry name" value="PRK00281.2-1"/>
    <property type="match status" value="1"/>
</dbReference>
<feature type="transmembrane region" description="Helical" evidence="17">
    <location>
        <begin position="189"/>
        <end position="210"/>
    </location>
</feature>
<sequence length="276" mass="30130">MSWLQAMVLAVVQGLTEFLPISSSGHLRIVSELFFGADAGASFTAVTQIGTELAVVIYFAKDIVRLVAVWFRGLFNAEVRRTQDYRLAWYVIVGSIPIGVLGLLFQDYIRSTFRSLWVTGAMLIVFGVLMGLAERFGQQRRNQERLQLRDGVVMGFAQSLALIPGVSRSGGTITAGLTLGLDRPTAVRFSFLLAIPAVFAAGLSEIPHVFEPSGQGLQPSVAQMVVATVVAGVVGYAVIAWLLRFVERHSVYLFVWYRIALGLLVFALLGFGVMQP</sequence>
<accession>A0A1I1VEU3</accession>
<dbReference type="RefSeq" id="WP_093353542.1">
    <property type="nucleotide sequence ID" value="NZ_JBEPDV010000212.1"/>
</dbReference>
<keyword evidence="10 17" id="KW-1133">Transmembrane helix</keyword>
<evidence type="ECO:0000256" key="16">
    <source>
        <dbReference type="ARBA" id="ARBA00047594"/>
    </source>
</evidence>
<evidence type="ECO:0000256" key="6">
    <source>
        <dbReference type="ARBA" id="ARBA00022692"/>
    </source>
</evidence>
<dbReference type="GO" id="GO:0008360">
    <property type="term" value="P:regulation of cell shape"/>
    <property type="evidence" value="ECO:0007669"/>
    <property type="project" value="UniProtKB-KW"/>
</dbReference>
<dbReference type="EMBL" id="FNVB01000002">
    <property type="protein sequence ID" value="SEG02900.1"/>
    <property type="molecule type" value="Genomic_DNA"/>
</dbReference>
<evidence type="ECO:0000256" key="1">
    <source>
        <dbReference type="ARBA" id="ARBA00004651"/>
    </source>
</evidence>
<protein>
    <recommendedName>
        <fullName evidence="4 17">Undecaprenyl-diphosphatase</fullName>
        <ecNumber evidence="3 17">3.6.1.27</ecNumber>
    </recommendedName>
    <alternativeName>
        <fullName evidence="15 17">Bacitracin resistance protein</fullName>
    </alternativeName>
    <alternativeName>
        <fullName evidence="14 17">Undecaprenyl pyrophosphate phosphatase</fullName>
    </alternativeName>
</protein>
<evidence type="ECO:0000256" key="10">
    <source>
        <dbReference type="ARBA" id="ARBA00022989"/>
    </source>
</evidence>
<evidence type="ECO:0000256" key="4">
    <source>
        <dbReference type="ARBA" id="ARBA00021581"/>
    </source>
</evidence>
<evidence type="ECO:0000256" key="5">
    <source>
        <dbReference type="ARBA" id="ARBA00022475"/>
    </source>
</evidence>
<accession>A0A1H5WUI5</accession>
<dbReference type="EC" id="3.6.1.27" evidence="3 17"/>
<evidence type="ECO:0000256" key="8">
    <source>
        <dbReference type="ARBA" id="ARBA00022960"/>
    </source>
</evidence>
<evidence type="ECO:0000256" key="2">
    <source>
        <dbReference type="ARBA" id="ARBA00010621"/>
    </source>
</evidence>
<feature type="transmembrane region" description="Helical" evidence="17">
    <location>
        <begin position="222"/>
        <end position="243"/>
    </location>
</feature>
<dbReference type="SMR" id="A0A1H5WUI5"/>
<comment type="miscellaneous">
    <text evidence="17">Bacitracin is thought to be involved in the inhibition of peptidoglycan synthesis by sequestering undecaprenyl diphosphate, thereby reducing the pool of lipid carrier available.</text>
</comment>
<dbReference type="GO" id="GO:0009252">
    <property type="term" value="P:peptidoglycan biosynthetic process"/>
    <property type="evidence" value="ECO:0007669"/>
    <property type="project" value="UniProtKB-KW"/>
</dbReference>
<evidence type="ECO:0000256" key="3">
    <source>
        <dbReference type="ARBA" id="ARBA00012374"/>
    </source>
</evidence>
<reference evidence="18" key="1">
    <citation type="submission" date="2016-10" db="EMBL/GenBank/DDBJ databases">
        <authorList>
            <person name="de Groot N.N."/>
        </authorList>
    </citation>
    <scope>NUCLEOTIDE SEQUENCE [LARGE SCALE GENOMIC DNA]</scope>
    <source>
        <strain evidence="18">ATCC 20501</strain>
    </source>
</reference>